<name>A0A5N5EAZ0_9ACTN</name>
<evidence type="ECO:0000313" key="2">
    <source>
        <dbReference type="EMBL" id="KAB2587758.1"/>
    </source>
</evidence>
<dbReference type="InterPro" id="IPR011010">
    <property type="entry name" value="DNA_brk_join_enz"/>
</dbReference>
<reference evidence="2 3" key="1">
    <citation type="submission" date="2019-09" db="EMBL/GenBank/DDBJ databases">
        <authorList>
            <person name="Liu P."/>
        </authorList>
    </citation>
    <scope>NUCLEOTIDE SEQUENCE [LARGE SCALE GENOMIC DNA]</scope>
    <source>
        <strain evidence="2 3">TRM68085</strain>
    </source>
</reference>
<dbReference type="GO" id="GO:0006310">
    <property type="term" value="P:DNA recombination"/>
    <property type="evidence" value="ECO:0007669"/>
    <property type="project" value="UniProtKB-KW"/>
</dbReference>
<dbReference type="InterPro" id="IPR013762">
    <property type="entry name" value="Integrase-like_cat_sf"/>
</dbReference>
<gene>
    <name evidence="2" type="ORF">F5983_36240</name>
</gene>
<dbReference type="SUPFAM" id="SSF56349">
    <property type="entry name" value="DNA breaking-rejoining enzymes"/>
    <property type="match status" value="1"/>
</dbReference>
<accession>A0A5N5EAZ0</accession>
<dbReference type="Proteomes" id="UP000326907">
    <property type="component" value="Unassembled WGS sequence"/>
</dbReference>
<dbReference type="Gene3D" id="1.10.443.10">
    <property type="entry name" value="Intergrase catalytic core"/>
    <property type="match status" value="1"/>
</dbReference>
<evidence type="ECO:0000313" key="3">
    <source>
        <dbReference type="Proteomes" id="UP000326907"/>
    </source>
</evidence>
<proteinExistence type="predicted"/>
<dbReference type="GO" id="GO:0003677">
    <property type="term" value="F:DNA binding"/>
    <property type="evidence" value="ECO:0007669"/>
    <property type="project" value="InterPro"/>
</dbReference>
<keyword evidence="3" id="KW-1185">Reference proteome</keyword>
<sequence length="271" mass="30970">MRLSEWASVLRLELPADDETRTYYTCRLAEACAKGGRGRRFWMPRSVLVDVLAYEDGERAAAVRRAQRARRYEQLPGLFLVERRTRNRRLEMRDTGGRRMTASMDSLDPGARERLFRQTAAGLEPLAVWLNEDGLPRAAHGWQHTFDTGNERVARAGLTSFEANAHMMRHSFALRWYSVGRLLYERQVAHLNAEEVRDFRAQFGDTWYLVKTLLGHADVTTTMDTYLEPFRDLDVSLLIQHAHGFALSALMASMFATHPQVLSDPLAGELS</sequence>
<organism evidence="2 3">
    <name type="scientific">Streptomyces arboris</name>
    <dbReference type="NCBI Taxonomy" id="2600619"/>
    <lineage>
        <taxon>Bacteria</taxon>
        <taxon>Bacillati</taxon>
        <taxon>Actinomycetota</taxon>
        <taxon>Actinomycetes</taxon>
        <taxon>Kitasatosporales</taxon>
        <taxon>Streptomycetaceae</taxon>
        <taxon>Streptomyces</taxon>
    </lineage>
</organism>
<dbReference type="GO" id="GO:0015074">
    <property type="term" value="P:DNA integration"/>
    <property type="evidence" value="ECO:0007669"/>
    <property type="project" value="InterPro"/>
</dbReference>
<evidence type="ECO:0000256" key="1">
    <source>
        <dbReference type="ARBA" id="ARBA00023172"/>
    </source>
</evidence>
<protein>
    <submittedName>
        <fullName evidence="2">Site-specific integrase</fullName>
    </submittedName>
</protein>
<dbReference type="AlphaFoldDB" id="A0A5N5EAZ0"/>
<keyword evidence="1" id="KW-0233">DNA recombination</keyword>
<comment type="caution">
    <text evidence="2">The sequence shown here is derived from an EMBL/GenBank/DDBJ whole genome shotgun (WGS) entry which is preliminary data.</text>
</comment>
<dbReference type="EMBL" id="VYUA01000076">
    <property type="protein sequence ID" value="KAB2587758.1"/>
    <property type="molecule type" value="Genomic_DNA"/>
</dbReference>